<feature type="domain" description="Transglutaminase-like" evidence="1">
    <location>
        <begin position="185"/>
        <end position="244"/>
    </location>
</feature>
<dbReference type="Gene3D" id="3.10.620.30">
    <property type="match status" value="1"/>
</dbReference>
<evidence type="ECO:0000259" key="1">
    <source>
        <dbReference type="SMART" id="SM00460"/>
    </source>
</evidence>
<organism evidence="2 3">
    <name type="scientific">Blautia hansenii</name>
    <name type="common">Ruminococcus hansenii</name>
    <dbReference type="NCBI Taxonomy" id="1322"/>
    <lineage>
        <taxon>Bacteria</taxon>
        <taxon>Bacillati</taxon>
        <taxon>Bacillota</taxon>
        <taxon>Clostridia</taxon>
        <taxon>Lachnospirales</taxon>
        <taxon>Lachnospiraceae</taxon>
        <taxon>Blautia</taxon>
    </lineage>
</organism>
<dbReference type="InterPro" id="IPR052557">
    <property type="entry name" value="CAP/Cytokinesis_protein"/>
</dbReference>
<evidence type="ECO:0000313" key="3">
    <source>
        <dbReference type="Proteomes" id="UP000822142"/>
    </source>
</evidence>
<keyword evidence="3" id="KW-1185">Reference proteome</keyword>
<dbReference type="SMART" id="SM00460">
    <property type="entry name" value="TGc"/>
    <property type="match status" value="1"/>
</dbReference>
<dbReference type="Proteomes" id="UP000822142">
    <property type="component" value="Unassembled WGS sequence"/>
</dbReference>
<gene>
    <name evidence="2" type="ORF">G5A70_01280</name>
</gene>
<dbReference type="InterPro" id="IPR002931">
    <property type="entry name" value="Transglutaminase-like"/>
</dbReference>
<dbReference type="Pfam" id="PF01841">
    <property type="entry name" value="Transglut_core"/>
    <property type="match status" value="1"/>
</dbReference>
<name>A0ABX2I3J1_BLAHA</name>
<dbReference type="PANTHER" id="PTHR46333">
    <property type="entry name" value="CYTOKINESIS PROTEIN 3"/>
    <property type="match status" value="1"/>
</dbReference>
<comment type="caution">
    <text evidence="2">The sequence shown here is derived from an EMBL/GenBank/DDBJ whole genome shotgun (WGS) entry which is preliminary data.</text>
</comment>
<reference evidence="2 3" key="1">
    <citation type="journal article" date="2020" name="Cell Host Microbe">
        <title>Functional and Genomic Variation between Human-Derived Isolates of Lachnospiraceae Reveals Inter- and Intra-Species Diversity.</title>
        <authorList>
            <person name="Sorbara M.T."/>
            <person name="Littmann E.R."/>
            <person name="Fontana E."/>
            <person name="Moody T.U."/>
            <person name="Kohout C.E."/>
            <person name="Gjonbalaj M."/>
            <person name="Eaton V."/>
            <person name="Seok R."/>
            <person name="Leiner I.M."/>
            <person name="Pamer E.G."/>
        </authorList>
    </citation>
    <scope>NUCLEOTIDE SEQUENCE [LARGE SCALE GENOMIC DNA]</scope>
    <source>
        <strain evidence="2 3">MSK.15.26</strain>
    </source>
</reference>
<dbReference type="InterPro" id="IPR038765">
    <property type="entry name" value="Papain-like_cys_pep_sf"/>
</dbReference>
<accession>A0ABX2I3J1</accession>
<sequence>MAGCSAGAWKEAFSKEKETEITIGQLLNEDLPEKELEESQTALYYGYQSLLEEEQKIYRQFIKGLEEFQEEISLSPVSEERLSVIVNMAMIDHPEYFWTDGAFQYWEEEWSDGSSAGMKIAPTYLVSKKEAQDLKRQIEEKAEEWLETIPRETDTYGKIKAVYELLIRNVSYDENSPDNQNIRSVFLGGKTVCMGYSKATQYLLNKMGIFCTLVVGEIADEENSSHAWNLVKIGEKYYYVDTTWGNPNYEDESQAEVEIYYSYLCCTGEFLGETHIPNDDIPLPVCEDDSYNYYKNAGCWYDSYDYNQIYNVLLRDMNAGARKTELYFGSQEAYDQAAEALVNGSLVQDAAQNASVLRPGEGISWDIYSGGSDRLLVLVWSMPAKKELASSGK</sequence>
<dbReference type="EMBL" id="JAAITA010000001">
    <property type="protein sequence ID" value="NSJ84839.1"/>
    <property type="molecule type" value="Genomic_DNA"/>
</dbReference>
<evidence type="ECO:0000313" key="2">
    <source>
        <dbReference type="EMBL" id="NSJ84839.1"/>
    </source>
</evidence>
<dbReference type="SUPFAM" id="SSF54001">
    <property type="entry name" value="Cysteine proteinases"/>
    <property type="match status" value="1"/>
</dbReference>
<proteinExistence type="predicted"/>
<dbReference type="PANTHER" id="PTHR46333:SF2">
    <property type="entry name" value="CYTOKINESIS PROTEIN 3"/>
    <property type="match status" value="1"/>
</dbReference>
<protein>
    <submittedName>
        <fullName evidence="2">S-layer protein</fullName>
    </submittedName>
</protein>